<dbReference type="PRINTS" id="PR00368">
    <property type="entry name" value="FADPNR"/>
</dbReference>
<dbReference type="PRINTS" id="PR00469">
    <property type="entry name" value="PNDRDTASEII"/>
</dbReference>
<keyword evidence="5" id="KW-0288">FMN</keyword>
<dbReference type="Gene3D" id="3.40.50.720">
    <property type="entry name" value="NAD(P)-binding Rossmann-like Domain"/>
    <property type="match status" value="1"/>
</dbReference>
<keyword evidence="8" id="KW-0408">Iron</keyword>
<evidence type="ECO:0000256" key="5">
    <source>
        <dbReference type="ARBA" id="ARBA00022643"/>
    </source>
</evidence>
<dbReference type="InterPro" id="IPR036188">
    <property type="entry name" value="FAD/NAD-bd_sf"/>
</dbReference>
<dbReference type="Gene3D" id="3.20.20.70">
    <property type="entry name" value="Aldolase class I"/>
    <property type="match status" value="1"/>
</dbReference>
<dbReference type="EMBL" id="FQTY01000012">
    <property type="protein sequence ID" value="SHE95790.1"/>
    <property type="molecule type" value="Genomic_DNA"/>
</dbReference>
<dbReference type="InterPro" id="IPR051793">
    <property type="entry name" value="NADH:flavin_oxidoreductase"/>
</dbReference>
<dbReference type="GO" id="GO:0010181">
    <property type="term" value="F:FMN binding"/>
    <property type="evidence" value="ECO:0007669"/>
    <property type="project" value="InterPro"/>
</dbReference>
<comment type="cofactor">
    <cofactor evidence="1">
        <name>FMN</name>
        <dbReference type="ChEBI" id="CHEBI:58210"/>
    </cofactor>
</comment>
<keyword evidence="6" id="KW-0479">Metal-binding</keyword>
<dbReference type="InterPro" id="IPR023753">
    <property type="entry name" value="FAD/NAD-binding_dom"/>
</dbReference>
<reference evidence="13" key="1">
    <citation type="submission" date="2016-11" db="EMBL/GenBank/DDBJ databases">
        <authorList>
            <person name="Varghese N."/>
            <person name="Submissions S."/>
        </authorList>
    </citation>
    <scope>NUCLEOTIDE SEQUENCE [LARGE SCALE GENOMIC DNA]</scope>
    <source>
        <strain evidence="13">DSM 18095</strain>
    </source>
</reference>
<dbReference type="PANTHER" id="PTHR42917">
    <property type="entry name" value="2,4-DIENOYL-COA REDUCTASE"/>
    <property type="match status" value="1"/>
</dbReference>
<dbReference type="GO" id="GO:0046872">
    <property type="term" value="F:metal ion binding"/>
    <property type="evidence" value="ECO:0007669"/>
    <property type="project" value="UniProtKB-KW"/>
</dbReference>
<dbReference type="Gene3D" id="3.50.50.60">
    <property type="entry name" value="FAD/NAD(P)-binding domain"/>
    <property type="match status" value="1"/>
</dbReference>
<comment type="cofactor">
    <cofactor evidence="2">
        <name>[4Fe-4S] cluster</name>
        <dbReference type="ChEBI" id="CHEBI:49883"/>
    </cofactor>
</comment>
<dbReference type="InterPro" id="IPR013785">
    <property type="entry name" value="Aldolase_TIM"/>
</dbReference>
<evidence type="ECO:0000256" key="4">
    <source>
        <dbReference type="ARBA" id="ARBA00022630"/>
    </source>
</evidence>
<feature type="domain" description="FAD/NAD(P)-binding" evidence="11">
    <location>
        <begin position="385"/>
        <end position="612"/>
    </location>
</feature>
<dbReference type="AlphaFoldDB" id="A0A1M4XQU7"/>
<dbReference type="RefSeq" id="WP_084725405.1">
    <property type="nucleotide sequence ID" value="NZ_FQTY01000012.1"/>
</dbReference>
<dbReference type="STRING" id="1123404.SAMN02745784_02352"/>
<dbReference type="Pfam" id="PF07992">
    <property type="entry name" value="Pyr_redox_2"/>
    <property type="match status" value="1"/>
</dbReference>
<evidence type="ECO:0000256" key="3">
    <source>
        <dbReference type="ARBA" id="ARBA00011048"/>
    </source>
</evidence>
<dbReference type="CDD" id="cd02803">
    <property type="entry name" value="OYE_like_FMN_family"/>
    <property type="match status" value="1"/>
</dbReference>
<dbReference type="Proteomes" id="UP000184114">
    <property type="component" value="Unassembled WGS sequence"/>
</dbReference>
<protein>
    <submittedName>
        <fullName evidence="12">2,4-dienoyl-CoA reductase</fullName>
    </submittedName>
</protein>
<evidence type="ECO:0000259" key="11">
    <source>
        <dbReference type="Pfam" id="PF07992"/>
    </source>
</evidence>
<sequence>MDYENLFSKGKIGKLEMKNRIVMPPMGTGLASSTGEVTNELVRYYEERAKGGCGLIITEIARVDDVEGVGLANQISVTNVNKITGLEKLARAVHKYDSKIFIQLHHPGRQGHSMLMGGRQIVAPSPVMCKTVGEMPRELTTEEVEVLVKKFITGAKIGQTAGMDGVELHGAHGYLIGQFLSPLTNLRTDKYGGNFTNRMRFITEIILGIKHICGKDFPVSVRMDGDEFVEGGLTLSEAVEAARYLESIGIDSINISSGTYESGVTIIEPISYDQGWKRYLAQAIKDSVNIPVIGCMVIRKPEFAESLIKEKTVDFVALGRAQIADPEWGKKTMEGREKEIRQCISCLHCIEQLSLGTTTKCAVNPRMGRELEFQNFEKNGEGRVVAVIGGGPAGMEASRVLALKGFKPILFEAKDVLGGSVYLGSKPPLKEKLNWFLDNLEYEIRQLDVDIRLNTKPTIEDIKVLNPYAVYVASGSLPIIPPIPGIKGENVCTVVDVLEERVCIKDKNIVVIGSGMTGLETSELLAEMGNKVTIIEMMNKIGTGIYRSNLYDVISRLEKYGVEMLPSMKLVSIDKNGITAENMISGNLIYKEADQVVLSLGVRPNNEIVEELEKNFSVVKVLGDSNKPGRIADAIQTGFEKAYILE</sequence>
<evidence type="ECO:0000259" key="10">
    <source>
        <dbReference type="Pfam" id="PF00724"/>
    </source>
</evidence>
<keyword evidence="13" id="KW-1185">Reference proteome</keyword>
<dbReference type="InterPro" id="IPR001155">
    <property type="entry name" value="OxRdtase_FMN_N"/>
</dbReference>
<comment type="similarity">
    <text evidence="3">In the N-terminal section; belongs to the NADH:flavin oxidoreductase/NADH oxidase family.</text>
</comment>
<keyword evidence="9" id="KW-0411">Iron-sulfur</keyword>
<proteinExistence type="inferred from homology"/>
<evidence type="ECO:0000256" key="1">
    <source>
        <dbReference type="ARBA" id="ARBA00001917"/>
    </source>
</evidence>
<feature type="domain" description="NADH:flavin oxidoreductase/NADH oxidase N-terminal" evidence="10">
    <location>
        <begin position="6"/>
        <end position="339"/>
    </location>
</feature>
<dbReference type="SUPFAM" id="SSF51395">
    <property type="entry name" value="FMN-linked oxidoreductases"/>
    <property type="match status" value="1"/>
</dbReference>
<dbReference type="SUPFAM" id="SSF51905">
    <property type="entry name" value="FAD/NAD(P)-binding domain"/>
    <property type="match status" value="1"/>
</dbReference>
<dbReference type="Pfam" id="PF00724">
    <property type="entry name" value="Oxidored_FMN"/>
    <property type="match status" value="1"/>
</dbReference>
<evidence type="ECO:0000256" key="7">
    <source>
        <dbReference type="ARBA" id="ARBA00023002"/>
    </source>
</evidence>
<dbReference type="GO" id="GO:0051536">
    <property type="term" value="F:iron-sulfur cluster binding"/>
    <property type="evidence" value="ECO:0007669"/>
    <property type="project" value="UniProtKB-KW"/>
</dbReference>
<evidence type="ECO:0000256" key="6">
    <source>
        <dbReference type="ARBA" id="ARBA00022723"/>
    </source>
</evidence>
<evidence type="ECO:0000256" key="9">
    <source>
        <dbReference type="ARBA" id="ARBA00023014"/>
    </source>
</evidence>
<dbReference type="GO" id="GO:0016491">
    <property type="term" value="F:oxidoreductase activity"/>
    <property type="evidence" value="ECO:0007669"/>
    <property type="project" value="UniProtKB-KW"/>
</dbReference>
<evidence type="ECO:0000256" key="8">
    <source>
        <dbReference type="ARBA" id="ARBA00023004"/>
    </source>
</evidence>
<keyword evidence="7" id="KW-0560">Oxidoreductase</keyword>
<organism evidence="12 13">
    <name type="scientific">Tissierella praeacuta DSM 18095</name>
    <dbReference type="NCBI Taxonomy" id="1123404"/>
    <lineage>
        <taxon>Bacteria</taxon>
        <taxon>Bacillati</taxon>
        <taxon>Bacillota</taxon>
        <taxon>Tissierellia</taxon>
        <taxon>Tissierellales</taxon>
        <taxon>Tissierellaceae</taxon>
        <taxon>Tissierella</taxon>
    </lineage>
</organism>
<evidence type="ECO:0000313" key="13">
    <source>
        <dbReference type="Proteomes" id="UP000184114"/>
    </source>
</evidence>
<keyword evidence="4" id="KW-0285">Flavoprotein</keyword>
<evidence type="ECO:0000256" key="2">
    <source>
        <dbReference type="ARBA" id="ARBA00001966"/>
    </source>
</evidence>
<name>A0A1M4XQU7_9FIRM</name>
<gene>
    <name evidence="12" type="ORF">SAMN02745784_02352</name>
</gene>
<dbReference type="GeneID" id="90994135"/>
<accession>A0A1M4XQU7</accession>
<dbReference type="PANTHER" id="PTHR42917:SF2">
    <property type="entry name" value="2,4-DIENOYL-COA REDUCTASE [(2E)-ENOYL-COA-PRODUCING]"/>
    <property type="match status" value="1"/>
</dbReference>
<evidence type="ECO:0000313" key="12">
    <source>
        <dbReference type="EMBL" id="SHE95790.1"/>
    </source>
</evidence>